<dbReference type="CDD" id="cd18603">
    <property type="entry name" value="ABC_6TM_MRP1_2_3_6_D2_like"/>
    <property type="match status" value="1"/>
</dbReference>
<keyword evidence="8 10" id="KW-0472">Membrane</keyword>
<keyword evidence="5" id="KW-0547">Nucleotide-binding</keyword>
<keyword evidence="4" id="KW-0677">Repeat</keyword>
<feature type="transmembrane region" description="Helical" evidence="10">
    <location>
        <begin position="146"/>
        <end position="166"/>
    </location>
</feature>
<dbReference type="FunFam" id="1.20.1560.10:FF:000013">
    <property type="entry name" value="ABC transporter C family member 2"/>
    <property type="match status" value="1"/>
</dbReference>
<sequence length="1445" mass="160127">MVRCHWDITQLWHPLADDGSNAFNQCFLLHWLEVVVVVCGVWALYDGYRLAHRQLHGRLVAKNLGLVFYIRVAMVVGVGVLWFKLVPSVSLVILLVLTPIHIIEPVVSVIPRDVLLVFWPSITVLETAMAYQQLTHLPLFNDVYPRYMFGLVVASMLIFSLEYYWWRPSSQLVLDYANNDALRPLLQLPNLVDRLTFCWMNPMISASYKSQSLNKAELPNYSPESLSCRDTGSQFRKLFQSGKSDWQFVVVLMKAFGITALISFAFELVSKLLNFVQPQLLRLLIAFFDGGHPFIYGVLVCIAMFALTFFQTFVFNEYFMKNLKLGLDVRSALTANIYDKALKLDKSDGNELSASGDIINLMSIDVNRLQNFVMDMSALILAPTDIALCVASLWPLLGGTATLAGVGTLAVLVPFNSVVVKYTRSLSKKQMKIKDKRTKLINDLLSSIKSIKLFAWEQPSGDEIDEVRNQEELANLRHIRLVWQGVSFIWNLIPFLVSFVSFATFTYVEKQPLTPDIVFPSLVLFNLLSSPLLQIPGVLTAAVEAAVTVQRLNKFFSQRETSTAVSESGTKQVAVSINNGTFGWSREKPVLFDINFATTSGSLHCIVGRVGSGKSSLLSAILGLMDASPESKVRVYGKIAYCAQSPWIMNASVKENILFGHRFDEDYYRSVLRACQLEPDLVHLPDGDATQVGEKGVSLSGGQKARLALARAVYACADVYLLDDVLSAVDSHVGKRIIDEVVMGLLKGRTIIMATNALSVLPYADKVSLLDNGKLVETRARDSSSSDTPLISQLVGEYSSPPPPSSSSTLTPSSPGSPDSNKIQVSRRASVESFRWDPLARLISTTDVPSVEKSAKGKVKWGVYMAYARACGFTGTIVWFIIVVGAQILSVASNYWLKDWTDRNQRQGNNGNIVHFLAGYAALGVGSVVSQLASSVLAQVGLFIRASRTIHHDMMQGVLYSPMQFFESNPIGRIMNRFTSDVGKIDSGIPQTMSGFIRRLVVTVFTLGVVGVAMPAYIIAIVVLSVIYLYYEVQYVSSSRELKRLVSVSRSPIYAHLGESLTGRDTICAYGQMDRFRFINYANIDFNIKAVYMLRSINRWLYFRLQVIGSMAVLCATGLAIATTLTAHPLSPAMAGFVMTYALQVTTSLKLVVRMSAEVETNVVAVERCLEYAQLPSEPRDGEQARLTWPESGTVAFDHYSTRYRPELDLVLRDVTLKIGAGEKIGVVGRTGAGKSSLSLAIFRILEATGGSISIDDSCIADLRLDTLRHRLAIIPQDSQLVAGTVRHNLDPFGYYTDDEIWRALELAHLKPVVEQLDDKLLHMVSEGGNNFSHGQRQLISLARVILKMKANTSKILVLDEATASVDVETDRIIQQTIRSQFADKTIITIAHRLDTVMDSDKILSLDHGEVKEFDTPKNLLEKGGIFAELCKQGDYDISSNNDST</sequence>
<dbReference type="GO" id="GO:0140359">
    <property type="term" value="F:ABC-type transporter activity"/>
    <property type="evidence" value="ECO:0007669"/>
    <property type="project" value="InterPro"/>
</dbReference>
<evidence type="ECO:0000256" key="6">
    <source>
        <dbReference type="ARBA" id="ARBA00022840"/>
    </source>
</evidence>
<dbReference type="Proteomes" id="UP000449547">
    <property type="component" value="Unassembled WGS sequence"/>
</dbReference>
<evidence type="ECO:0000256" key="4">
    <source>
        <dbReference type="ARBA" id="ARBA00022737"/>
    </source>
</evidence>
<dbReference type="PANTHER" id="PTHR24223:SF443">
    <property type="entry name" value="MULTIDRUG-RESISTANCE LIKE PROTEIN 1, ISOFORM I"/>
    <property type="match status" value="1"/>
</dbReference>
<feature type="transmembrane region" description="Helical" evidence="10">
    <location>
        <begin position="89"/>
        <end position="107"/>
    </location>
</feature>
<dbReference type="InterPro" id="IPR003593">
    <property type="entry name" value="AAA+_ATPase"/>
</dbReference>
<keyword evidence="7 10" id="KW-1133">Transmembrane helix</keyword>
<dbReference type="PROSITE" id="PS50893">
    <property type="entry name" value="ABC_TRANSPORTER_2"/>
    <property type="match status" value="2"/>
</dbReference>
<keyword evidence="14" id="KW-1185">Reference proteome</keyword>
<accession>A0A642UPA8</accession>
<reference evidence="13 14" key="1">
    <citation type="submission" date="2019-07" db="EMBL/GenBank/DDBJ databases">
        <title>Genome assembly of two rare yeast pathogens: Diutina rugosa and Trichomonascus ciferrii.</title>
        <authorList>
            <person name="Mixao V."/>
            <person name="Saus E."/>
            <person name="Hansen A."/>
            <person name="Lass-Flor C."/>
            <person name="Gabaldon T."/>
        </authorList>
    </citation>
    <scope>NUCLEOTIDE SEQUENCE [LARGE SCALE GENOMIC DNA]</scope>
    <source>
        <strain evidence="13 14">CBS 613</strain>
    </source>
</reference>
<dbReference type="InterPro" id="IPR036640">
    <property type="entry name" value="ABC1_TM_sf"/>
</dbReference>
<evidence type="ECO:0000256" key="10">
    <source>
        <dbReference type="SAM" id="Phobius"/>
    </source>
</evidence>
<evidence type="ECO:0000256" key="2">
    <source>
        <dbReference type="ARBA" id="ARBA00022448"/>
    </source>
</evidence>
<gene>
    <name evidence="13" type="ORF">DIURU_002646</name>
</gene>
<feature type="transmembrane region" description="Helical" evidence="10">
    <location>
        <begin position="917"/>
        <end position="944"/>
    </location>
</feature>
<proteinExistence type="predicted"/>
<comment type="subcellular location">
    <subcellularLocation>
        <location evidence="1">Vacuole membrane</location>
        <topology evidence="1">Multi-pass membrane protein</topology>
    </subcellularLocation>
</comment>
<feature type="transmembrane region" description="Helical" evidence="10">
    <location>
        <begin position="1101"/>
        <end position="1122"/>
    </location>
</feature>
<feature type="transmembrane region" description="Helical" evidence="10">
    <location>
        <begin position="378"/>
        <end position="397"/>
    </location>
</feature>
<dbReference type="GO" id="GO:0005524">
    <property type="term" value="F:ATP binding"/>
    <property type="evidence" value="ECO:0007669"/>
    <property type="project" value="UniProtKB-KW"/>
</dbReference>
<evidence type="ECO:0000256" key="8">
    <source>
        <dbReference type="ARBA" id="ARBA00023136"/>
    </source>
</evidence>
<dbReference type="VEuPathDB" id="FungiDB:DIURU_002646"/>
<dbReference type="CDD" id="cd03250">
    <property type="entry name" value="ABCC_MRP_domain1"/>
    <property type="match status" value="1"/>
</dbReference>
<protein>
    <submittedName>
        <fullName evidence="13">Uncharacterized protein</fullName>
    </submittedName>
</protein>
<dbReference type="InterPro" id="IPR044746">
    <property type="entry name" value="ABCC_6TM_D1"/>
</dbReference>
<feature type="compositionally biased region" description="Low complexity" evidence="9">
    <location>
        <begin position="806"/>
        <end position="820"/>
    </location>
</feature>
<evidence type="ECO:0000256" key="7">
    <source>
        <dbReference type="ARBA" id="ARBA00022989"/>
    </source>
</evidence>
<dbReference type="EMBL" id="SWFT01000082">
    <property type="protein sequence ID" value="KAA8902750.1"/>
    <property type="molecule type" value="Genomic_DNA"/>
</dbReference>
<dbReference type="InterPro" id="IPR003439">
    <property type="entry name" value="ABC_transporter-like_ATP-bd"/>
</dbReference>
<keyword evidence="6" id="KW-0067">ATP-binding</keyword>
<dbReference type="FunFam" id="1.20.1560.10:FF:000006">
    <property type="entry name" value="ATP-binding cassette, sub-family C (CFTR/MRP), member 9"/>
    <property type="match status" value="1"/>
</dbReference>
<evidence type="ECO:0000259" key="12">
    <source>
        <dbReference type="PROSITE" id="PS50929"/>
    </source>
</evidence>
<feature type="transmembrane region" description="Helical" evidence="10">
    <location>
        <begin position="246"/>
        <end position="266"/>
    </location>
</feature>
<evidence type="ECO:0000256" key="5">
    <source>
        <dbReference type="ARBA" id="ARBA00022741"/>
    </source>
</evidence>
<dbReference type="CDD" id="cd03244">
    <property type="entry name" value="ABCC_MRP_domain2"/>
    <property type="match status" value="1"/>
</dbReference>
<keyword evidence="2" id="KW-0813">Transport</keyword>
<dbReference type="RefSeq" id="XP_034012498.1">
    <property type="nucleotide sequence ID" value="XM_034155320.1"/>
</dbReference>
<dbReference type="Gene3D" id="3.40.50.300">
    <property type="entry name" value="P-loop containing nucleotide triphosphate hydrolases"/>
    <property type="match status" value="2"/>
</dbReference>
<dbReference type="OrthoDB" id="6500128at2759"/>
<feature type="domain" description="ABC transmembrane type-1" evidence="12">
    <location>
        <begin position="877"/>
        <end position="1161"/>
    </location>
</feature>
<dbReference type="OMA" id="KTWIMAF"/>
<dbReference type="FunFam" id="3.40.50.300:FF:000565">
    <property type="entry name" value="ABC bile acid transporter"/>
    <property type="match status" value="1"/>
</dbReference>
<dbReference type="InterPro" id="IPR017871">
    <property type="entry name" value="ABC_transporter-like_CS"/>
</dbReference>
<evidence type="ECO:0000259" key="11">
    <source>
        <dbReference type="PROSITE" id="PS50893"/>
    </source>
</evidence>
<dbReference type="PROSITE" id="PS50929">
    <property type="entry name" value="ABC_TM1F"/>
    <property type="match status" value="2"/>
</dbReference>
<dbReference type="GO" id="GO:0016887">
    <property type="term" value="F:ATP hydrolysis activity"/>
    <property type="evidence" value="ECO:0007669"/>
    <property type="project" value="InterPro"/>
</dbReference>
<dbReference type="GeneID" id="54781297"/>
<feature type="domain" description="ABC transporter" evidence="11">
    <location>
        <begin position="575"/>
        <end position="797"/>
    </location>
</feature>
<organism evidence="13 14">
    <name type="scientific">Diutina rugosa</name>
    <name type="common">Yeast</name>
    <name type="synonym">Candida rugosa</name>
    <dbReference type="NCBI Taxonomy" id="5481"/>
    <lineage>
        <taxon>Eukaryota</taxon>
        <taxon>Fungi</taxon>
        <taxon>Dikarya</taxon>
        <taxon>Ascomycota</taxon>
        <taxon>Saccharomycotina</taxon>
        <taxon>Pichiomycetes</taxon>
        <taxon>Debaryomycetaceae</taxon>
        <taxon>Diutina</taxon>
    </lineage>
</organism>
<feature type="transmembrane region" description="Helical" evidence="10">
    <location>
        <begin position="66"/>
        <end position="83"/>
    </location>
</feature>
<name>A0A642UPA8_DIURU</name>
<dbReference type="SUPFAM" id="SSF90123">
    <property type="entry name" value="ABC transporter transmembrane region"/>
    <property type="match status" value="2"/>
</dbReference>
<feature type="transmembrane region" description="Helical" evidence="10">
    <location>
        <begin position="488"/>
        <end position="508"/>
    </location>
</feature>
<evidence type="ECO:0000256" key="1">
    <source>
        <dbReference type="ARBA" id="ARBA00004128"/>
    </source>
</evidence>
<keyword evidence="3 10" id="KW-0812">Transmembrane</keyword>
<dbReference type="FunFam" id="3.40.50.300:FF:000997">
    <property type="entry name" value="Multidrug resistance-associated protein 1"/>
    <property type="match status" value="1"/>
</dbReference>
<dbReference type="SMART" id="SM00382">
    <property type="entry name" value="AAA"/>
    <property type="match status" value="2"/>
</dbReference>
<evidence type="ECO:0000256" key="9">
    <source>
        <dbReference type="SAM" id="MobiDB-lite"/>
    </source>
</evidence>
<feature type="transmembrane region" description="Helical" evidence="10">
    <location>
        <begin position="22"/>
        <end position="45"/>
    </location>
</feature>
<evidence type="ECO:0000313" key="13">
    <source>
        <dbReference type="EMBL" id="KAA8902750.1"/>
    </source>
</evidence>
<evidence type="ECO:0000256" key="3">
    <source>
        <dbReference type="ARBA" id="ARBA00022692"/>
    </source>
</evidence>
<dbReference type="InterPro" id="IPR027417">
    <property type="entry name" value="P-loop_NTPase"/>
</dbReference>
<dbReference type="InterPro" id="IPR011527">
    <property type="entry name" value="ABC1_TM_dom"/>
</dbReference>
<dbReference type="Pfam" id="PF00664">
    <property type="entry name" value="ABC_membrane"/>
    <property type="match status" value="2"/>
</dbReference>
<evidence type="ECO:0000313" key="14">
    <source>
        <dbReference type="Proteomes" id="UP000449547"/>
    </source>
</evidence>
<comment type="caution">
    <text evidence="13">The sequence shown here is derived from an EMBL/GenBank/DDBJ whole genome shotgun (WGS) entry which is preliminary data.</text>
</comment>
<dbReference type="GO" id="GO:0000329">
    <property type="term" value="C:fungal-type vacuole membrane"/>
    <property type="evidence" value="ECO:0007669"/>
    <property type="project" value="UniProtKB-ARBA"/>
</dbReference>
<dbReference type="PROSITE" id="PS00211">
    <property type="entry name" value="ABC_TRANSPORTER_1"/>
    <property type="match status" value="2"/>
</dbReference>
<feature type="transmembrane region" description="Helical" evidence="10">
    <location>
        <begin position="877"/>
        <end position="897"/>
    </location>
</feature>
<feature type="transmembrane region" description="Helical" evidence="10">
    <location>
        <begin position="1000"/>
        <end position="1031"/>
    </location>
</feature>
<dbReference type="PANTHER" id="PTHR24223">
    <property type="entry name" value="ATP-BINDING CASSETTE SUB-FAMILY C"/>
    <property type="match status" value="1"/>
</dbReference>
<dbReference type="InterPro" id="IPR050173">
    <property type="entry name" value="ABC_transporter_C-like"/>
</dbReference>
<feature type="domain" description="ABC transporter" evidence="11">
    <location>
        <begin position="1195"/>
        <end position="1433"/>
    </location>
</feature>
<feature type="domain" description="ABC transmembrane type-1" evidence="12">
    <location>
        <begin position="261"/>
        <end position="544"/>
    </location>
</feature>
<dbReference type="SUPFAM" id="SSF52540">
    <property type="entry name" value="P-loop containing nucleoside triphosphate hydrolases"/>
    <property type="match status" value="2"/>
</dbReference>
<dbReference type="Gene3D" id="1.20.1560.10">
    <property type="entry name" value="ABC transporter type 1, transmembrane domain"/>
    <property type="match status" value="2"/>
</dbReference>
<dbReference type="Pfam" id="PF00005">
    <property type="entry name" value="ABC_tran"/>
    <property type="match status" value="2"/>
</dbReference>
<feature type="transmembrane region" description="Helical" evidence="10">
    <location>
        <begin position="114"/>
        <end position="134"/>
    </location>
</feature>
<feature type="transmembrane region" description="Helical" evidence="10">
    <location>
        <begin position="403"/>
        <end position="422"/>
    </location>
</feature>
<dbReference type="CDD" id="cd18579">
    <property type="entry name" value="ABC_6TM_ABCC_D1"/>
    <property type="match status" value="1"/>
</dbReference>
<feature type="region of interest" description="Disordered" evidence="9">
    <location>
        <begin position="793"/>
        <end position="826"/>
    </location>
</feature>
<feature type="transmembrane region" description="Helical" evidence="10">
    <location>
        <begin position="294"/>
        <end position="315"/>
    </location>
</feature>